<evidence type="ECO:0000313" key="14">
    <source>
        <dbReference type="Proteomes" id="UP000094569"/>
    </source>
</evidence>
<proteinExistence type="predicted"/>
<evidence type="ECO:0000256" key="7">
    <source>
        <dbReference type="ARBA" id="ARBA00023125"/>
    </source>
</evidence>
<evidence type="ECO:0000256" key="8">
    <source>
        <dbReference type="ARBA" id="ARBA00023136"/>
    </source>
</evidence>
<dbReference type="InterPro" id="IPR007219">
    <property type="entry name" value="XnlR_reg_dom"/>
</dbReference>
<dbReference type="AlphaFoldDB" id="A0A1E3B119"/>
<dbReference type="Pfam" id="PF04082">
    <property type="entry name" value="Fungal_trans"/>
    <property type="match status" value="1"/>
</dbReference>
<keyword evidence="4" id="KW-0862">Zinc</keyword>
<dbReference type="InterPro" id="IPR051430">
    <property type="entry name" value="Fungal_TF_Env_Response"/>
</dbReference>
<dbReference type="GO" id="GO:0016020">
    <property type="term" value="C:membrane"/>
    <property type="evidence" value="ECO:0007669"/>
    <property type="project" value="UniProtKB-SubCell"/>
</dbReference>
<accession>A0A1E3B119</accession>
<dbReference type="GO" id="GO:0005634">
    <property type="term" value="C:nucleus"/>
    <property type="evidence" value="ECO:0007669"/>
    <property type="project" value="TreeGrafter"/>
</dbReference>
<keyword evidence="2" id="KW-0812">Transmembrane</keyword>
<protein>
    <recommendedName>
        <fullName evidence="12">Xylanolytic transcriptional activator regulatory domain-containing protein</fullName>
    </recommendedName>
</protein>
<dbReference type="Proteomes" id="UP000094569">
    <property type="component" value="Unassembled WGS sequence"/>
</dbReference>
<comment type="subcellular location">
    <subcellularLocation>
        <location evidence="1">Membrane</location>
    </subcellularLocation>
</comment>
<name>A0A1E3B119_ASPCR</name>
<evidence type="ECO:0000256" key="2">
    <source>
        <dbReference type="ARBA" id="ARBA00022692"/>
    </source>
</evidence>
<dbReference type="PANTHER" id="PTHR31944:SF131">
    <property type="entry name" value="HEME-RESPONSIVE ZINC FINGER TRANSCRIPTION FACTOR HAP1"/>
    <property type="match status" value="1"/>
</dbReference>
<evidence type="ECO:0000256" key="11">
    <source>
        <dbReference type="SAM" id="MobiDB-lite"/>
    </source>
</evidence>
<dbReference type="GO" id="GO:0006351">
    <property type="term" value="P:DNA-templated transcription"/>
    <property type="evidence" value="ECO:0007669"/>
    <property type="project" value="InterPro"/>
</dbReference>
<evidence type="ECO:0000259" key="12">
    <source>
        <dbReference type="SMART" id="SM00906"/>
    </source>
</evidence>
<organism evidence="13 14">
    <name type="scientific">Aspergillus cristatus</name>
    <name type="common">Chinese Fuzhuan brick tea-fermentation fungus</name>
    <name type="synonym">Eurotium cristatum</name>
    <dbReference type="NCBI Taxonomy" id="573508"/>
    <lineage>
        <taxon>Eukaryota</taxon>
        <taxon>Fungi</taxon>
        <taxon>Dikarya</taxon>
        <taxon>Ascomycota</taxon>
        <taxon>Pezizomycotina</taxon>
        <taxon>Eurotiomycetes</taxon>
        <taxon>Eurotiomycetidae</taxon>
        <taxon>Eurotiales</taxon>
        <taxon>Aspergillaceae</taxon>
        <taxon>Aspergillus</taxon>
        <taxon>Aspergillus subgen. Aspergillus</taxon>
    </lineage>
</organism>
<dbReference type="SUPFAM" id="SSF161084">
    <property type="entry name" value="MAPEG domain-like"/>
    <property type="match status" value="1"/>
</dbReference>
<dbReference type="GO" id="GO:0000978">
    <property type="term" value="F:RNA polymerase II cis-regulatory region sequence-specific DNA binding"/>
    <property type="evidence" value="ECO:0007669"/>
    <property type="project" value="TreeGrafter"/>
</dbReference>
<keyword evidence="9" id="KW-0804">Transcription</keyword>
<feature type="compositionally biased region" description="Low complexity" evidence="11">
    <location>
        <begin position="32"/>
        <end position="44"/>
    </location>
</feature>
<dbReference type="GO" id="GO:0008270">
    <property type="term" value="F:zinc ion binding"/>
    <property type="evidence" value="ECO:0007669"/>
    <property type="project" value="InterPro"/>
</dbReference>
<keyword evidence="6" id="KW-0805">Transcription regulation</keyword>
<dbReference type="CDD" id="cd12148">
    <property type="entry name" value="fungal_TF_MHR"/>
    <property type="match status" value="1"/>
</dbReference>
<dbReference type="InterPro" id="IPR023352">
    <property type="entry name" value="MAPEG-like_dom_sf"/>
</dbReference>
<dbReference type="SMART" id="SM00906">
    <property type="entry name" value="Fungal_trans"/>
    <property type="match status" value="1"/>
</dbReference>
<sequence>MPDQCSYASYVSQWRDADLHEKRLDSTPPVPATSSASNHASLSSGMHVFDSRNRVTKPASRQDEMQELRGRVKALEHAIARQGAPIHTPDTLGDLSDAGRPDGVAEVVESLPDQCFRGSNGGTRYVGRSNYALFMSLFPHVGGFLHRESKNKNQRGDMEKLKHQMWSRERQNHQRAYRDHAFRLEEMVPARPFADQLVHLYLSTFETTHRILHYQAFMRQYEAYWTDPMNADTVFLAKLLAVMAVGSSFYSPEAKPTGRESMHQTTSRWIMAVRSWVTSVFVGANINYDLLQIQCLLMLARQIDATDGDITWIASGSLTRTALTMGLHRNPRRFRHSKFWAEMRRRLWATIVELDLQSSADGGMRPSIDLEECDCDAPSNFDDSDLEEDMAEDPAPKAGVSDGYFQAVLSRSLPVRTKIMEMVNSLKFTLTYDEALRMSDMLIRHMEEGLAAFEHGSGMTFAKSLYSFTMRRYLLILHRPFYFSVLQSPKYTYSRKICLESSLHILSMLEEDVPHAHMRDLAPSMFRHEFFYAAMTVCAELQLQMEETSPGGQLTDLVRSQQAVMMRTVERMIQALQSRVYPNGKGGKAYIFLCMVFASVKAKLNGEDVHVAIGRASEEVLSACKAMMDFVEDRDKVGSTLSPRSEVANFQTPSVFDPVHVFPMDFSDLSALDFGTLFDFPDASLSNGDHRGTGYKQSIPLIILSVHAYILRKYNNQFNDMSTILTTLGLRAASGQQPPNHAAGYLVANFVLAYALMSTRGGKMRHGLDHNVAPREDLSKYGEAAVQAGKLSRTTLNRLKRQEAAHANAVEGFPFFVAGILLAVQAGVPSETINTIGAWYTLSRVAFGLAYVFIESEPLSFIRSLLWWSGNSACITALVLAGKRL</sequence>
<dbReference type="OrthoDB" id="4337792at2759"/>
<evidence type="ECO:0000256" key="3">
    <source>
        <dbReference type="ARBA" id="ARBA00022723"/>
    </source>
</evidence>
<dbReference type="Pfam" id="PF01124">
    <property type="entry name" value="MAPEG"/>
    <property type="match status" value="1"/>
</dbReference>
<keyword evidence="8" id="KW-0472">Membrane</keyword>
<keyword evidence="5" id="KW-1133">Transmembrane helix</keyword>
<dbReference type="Gene3D" id="1.20.120.550">
    <property type="entry name" value="Membrane associated eicosanoid/glutathione metabolism-like domain"/>
    <property type="match status" value="1"/>
</dbReference>
<feature type="domain" description="Xylanolytic transcriptional activator regulatory" evidence="12">
    <location>
        <begin position="311"/>
        <end position="384"/>
    </location>
</feature>
<keyword evidence="3" id="KW-0479">Metal-binding</keyword>
<keyword evidence="14" id="KW-1185">Reference proteome</keyword>
<evidence type="ECO:0000313" key="13">
    <source>
        <dbReference type="EMBL" id="ODM14650.1"/>
    </source>
</evidence>
<keyword evidence="10" id="KW-0539">Nucleus</keyword>
<evidence type="ECO:0000256" key="10">
    <source>
        <dbReference type="ARBA" id="ARBA00023242"/>
    </source>
</evidence>
<dbReference type="PANTHER" id="PTHR31944">
    <property type="entry name" value="HEME-RESPONSIVE ZINC FINGER TRANSCRIPTION FACTOR HAP1"/>
    <property type="match status" value="1"/>
</dbReference>
<feature type="region of interest" description="Disordered" evidence="11">
    <location>
        <begin position="23"/>
        <end position="65"/>
    </location>
</feature>
<keyword evidence="7" id="KW-0238">DNA-binding</keyword>
<comment type="caution">
    <text evidence="13">The sequence shown here is derived from an EMBL/GenBank/DDBJ whole genome shotgun (WGS) entry which is preliminary data.</text>
</comment>
<evidence type="ECO:0000256" key="6">
    <source>
        <dbReference type="ARBA" id="ARBA00023015"/>
    </source>
</evidence>
<gene>
    <name evidence="13" type="ORF">SI65_09995</name>
</gene>
<dbReference type="GO" id="GO:0001228">
    <property type="term" value="F:DNA-binding transcription activator activity, RNA polymerase II-specific"/>
    <property type="evidence" value="ECO:0007669"/>
    <property type="project" value="TreeGrafter"/>
</dbReference>
<evidence type="ECO:0000256" key="1">
    <source>
        <dbReference type="ARBA" id="ARBA00004370"/>
    </source>
</evidence>
<dbReference type="VEuPathDB" id="FungiDB:SI65_09995"/>
<evidence type="ECO:0000256" key="4">
    <source>
        <dbReference type="ARBA" id="ARBA00022833"/>
    </source>
</evidence>
<dbReference type="InterPro" id="IPR001129">
    <property type="entry name" value="Membr-assoc_MAPEG"/>
</dbReference>
<evidence type="ECO:0000256" key="9">
    <source>
        <dbReference type="ARBA" id="ARBA00023163"/>
    </source>
</evidence>
<evidence type="ECO:0000256" key="5">
    <source>
        <dbReference type="ARBA" id="ARBA00022989"/>
    </source>
</evidence>
<reference evidence="13 14" key="1">
    <citation type="journal article" date="2016" name="BMC Genomics">
        <title>Comparative genomic and transcriptomic analyses of the Fuzhuan brick tea-fermentation fungus Aspergillus cristatus.</title>
        <authorList>
            <person name="Ge Y."/>
            <person name="Wang Y."/>
            <person name="Liu Y."/>
            <person name="Tan Y."/>
            <person name="Ren X."/>
            <person name="Zhang X."/>
            <person name="Hyde K.D."/>
            <person name="Liu Y."/>
            <person name="Liu Z."/>
        </authorList>
    </citation>
    <scope>NUCLEOTIDE SEQUENCE [LARGE SCALE GENOMIC DNA]</scope>
    <source>
        <strain evidence="13 14">GZAAS20.1005</strain>
    </source>
</reference>
<dbReference type="STRING" id="573508.A0A1E3B119"/>
<dbReference type="EMBL" id="JXNT01000023">
    <property type="protein sequence ID" value="ODM14650.1"/>
    <property type="molecule type" value="Genomic_DNA"/>
</dbReference>